<evidence type="ECO:0000256" key="1">
    <source>
        <dbReference type="ARBA" id="ARBA00004123"/>
    </source>
</evidence>
<feature type="compositionally biased region" description="Low complexity" evidence="10">
    <location>
        <begin position="447"/>
        <end position="469"/>
    </location>
</feature>
<feature type="compositionally biased region" description="Polar residues" evidence="10">
    <location>
        <begin position="603"/>
        <end position="619"/>
    </location>
</feature>
<keyword evidence="4" id="KW-0805">Transcription regulation</keyword>
<dbReference type="PANTHER" id="PTHR10373">
    <property type="entry name" value="TRANSCRIPTION FACTOR 7 FAMILY MEMBER"/>
    <property type="match status" value="1"/>
</dbReference>
<gene>
    <name evidence="12" type="primary">Tcf7l2</name>
</gene>
<dbReference type="SUPFAM" id="SSF47095">
    <property type="entry name" value="HMG-box"/>
    <property type="match status" value="1"/>
</dbReference>
<dbReference type="GO" id="GO:0000978">
    <property type="term" value="F:RNA polymerase II cis-regulatory region sequence-specific DNA binding"/>
    <property type="evidence" value="ECO:0007669"/>
    <property type="project" value="TreeGrafter"/>
</dbReference>
<feature type="DNA-binding region" description="HMG box" evidence="9">
    <location>
        <begin position="281"/>
        <end position="349"/>
    </location>
</feature>
<name>A0A6F9DV39_9ASCI</name>
<feature type="domain" description="HMG box" evidence="11">
    <location>
        <begin position="281"/>
        <end position="349"/>
    </location>
</feature>
<feature type="compositionally biased region" description="Basic and acidic residues" evidence="10">
    <location>
        <begin position="64"/>
        <end position="86"/>
    </location>
</feature>
<evidence type="ECO:0000256" key="8">
    <source>
        <dbReference type="ARBA" id="ARBA00023242"/>
    </source>
</evidence>
<organism evidence="12">
    <name type="scientific">Phallusia mammillata</name>
    <dbReference type="NCBI Taxonomy" id="59560"/>
    <lineage>
        <taxon>Eukaryota</taxon>
        <taxon>Metazoa</taxon>
        <taxon>Chordata</taxon>
        <taxon>Tunicata</taxon>
        <taxon>Ascidiacea</taxon>
        <taxon>Phlebobranchia</taxon>
        <taxon>Ascidiidae</taxon>
        <taxon>Phallusia</taxon>
    </lineage>
</organism>
<keyword evidence="5 9" id="KW-0238">DNA-binding</keyword>
<dbReference type="EMBL" id="LR791008">
    <property type="protein sequence ID" value="CAB3266870.1"/>
    <property type="molecule type" value="mRNA"/>
</dbReference>
<feature type="region of interest" description="Disordered" evidence="10">
    <location>
        <begin position="239"/>
        <end position="279"/>
    </location>
</feature>
<dbReference type="PANTHER" id="PTHR10373:SF38">
    <property type="entry name" value="PROTEIN PANGOLIN, ISOFORM J"/>
    <property type="match status" value="1"/>
</dbReference>
<feature type="compositionally biased region" description="Polar residues" evidence="10">
    <location>
        <begin position="425"/>
        <end position="446"/>
    </location>
</feature>
<dbReference type="InterPro" id="IPR036910">
    <property type="entry name" value="HMG_box_dom_sf"/>
</dbReference>
<dbReference type="GO" id="GO:0000785">
    <property type="term" value="C:chromatin"/>
    <property type="evidence" value="ECO:0007669"/>
    <property type="project" value="TreeGrafter"/>
</dbReference>
<protein>
    <submittedName>
        <fullName evidence="12">Tcf transcription factor 7</fullName>
    </submittedName>
</protein>
<feature type="compositionally biased region" description="Polar residues" evidence="10">
    <location>
        <begin position="515"/>
        <end position="527"/>
    </location>
</feature>
<evidence type="ECO:0000256" key="3">
    <source>
        <dbReference type="ARBA" id="ARBA00022687"/>
    </source>
</evidence>
<dbReference type="Pfam" id="PF00505">
    <property type="entry name" value="HMG_box"/>
    <property type="match status" value="1"/>
</dbReference>
<evidence type="ECO:0000256" key="10">
    <source>
        <dbReference type="SAM" id="MobiDB-lite"/>
    </source>
</evidence>
<evidence type="ECO:0000256" key="6">
    <source>
        <dbReference type="ARBA" id="ARBA00023159"/>
    </source>
</evidence>
<keyword evidence="7" id="KW-0804">Transcription</keyword>
<feature type="region of interest" description="Disordered" evidence="10">
    <location>
        <begin position="675"/>
        <end position="699"/>
    </location>
</feature>
<dbReference type="GO" id="GO:0000981">
    <property type="term" value="F:DNA-binding transcription factor activity, RNA polymerase II-specific"/>
    <property type="evidence" value="ECO:0007669"/>
    <property type="project" value="TreeGrafter"/>
</dbReference>
<keyword evidence="8 9" id="KW-0539">Nucleus</keyword>
<comment type="subcellular location">
    <subcellularLocation>
        <location evidence="1">Nucleus</location>
    </subcellularLocation>
</comment>
<dbReference type="Gene3D" id="1.10.30.10">
    <property type="entry name" value="High mobility group box domain"/>
    <property type="match status" value="1"/>
</dbReference>
<feature type="compositionally biased region" description="Acidic residues" evidence="10">
    <location>
        <begin position="404"/>
        <end position="414"/>
    </location>
</feature>
<evidence type="ECO:0000256" key="4">
    <source>
        <dbReference type="ARBA" id="ARBA00023015"/>
    </source>
</evidence>
<evidence type="ECO:0000259" key="11">
    <source>
        <dbReference type="PROSITE" id="PS50118"/>
    </source>
</evidence>
<feature type="compositionally biased region" description="Acidic residues" evidence="10">
    <location>
        <begin position="22"/>
        <end position="35"/>
    </location>
</feature>
<dbReference type="SMART" id="SM00398">
    <property type="entry name" value="HMG"/>
    <property type="match status" value="1"/>
</dbReference>
<feature type="compositionally biased region" description="Polar residues" evidence="10">
    <location>
        <begin position="567"/>
        <end position="579"/>
    </location>
</feature>
<accession>A0A6F9DV39</accession>
<keyword evidence="6" id="KW-0010">Activator</keyword>
<feature type="compositionally biased region" description="Low complexity" evidence="10">
    <location>
        <begin position="684"/>
        <end position="699"/>
    </location>
</feature>
<reference evidence="12" key="1">
    <citation type="submission" date="2020-04" db="EMBL/GenBank/DDBJ databases">
        <authorList>
            <person name="Neveu A P."/>
        </authorList>
    </citation>
    <scope>NUCLEOTIDE SEQUENCE</scope>
    <source>
        <tissue evidence="12">Whole embryo</tissue>
    </source>
</reference>
<dbReference type="GO" id="GO:0060070">
    <property type="term" value="P:canonical Wnt signaling pathway"/>
    <property type="evidence" value="ECO:0007669"/>
    <property type="project" value="TreeGrafter"/>
</dbReference>
<evidence type="ECO:0000256" key="7">
    <source>
        <dbReference type="ARBA" id="ARBA00023163"/>
    </source>
</evidence>
<dbReference type="FunFam" id="1.10.30.10:FF:000001">
    <property type="entry name" value="transcription factor 7 isoform X2"/>
    <property type="match status" value="1"/>
</dbReference>
<dbReference type="InterPro" id="IPR009071">
    <property type="entry name" value="HMG_box_dom"/>
</dbReference>
<dbReference type="AlphaFoldDB" id="A0A6F9DV39"/>
<sequence>MPNQLNSDEAANDEPKTYNDEAVGEDEAWQESDELDNLKGDLVDEVDRDPRRPSYDNKVNAQHGHNESNLRNKGDPERDIHSEPGHGRPNFPYTQDIGPFVSGLSQPLFSNMLLPNSSQVPYHPYVPYHSLLYGASSPSELDGKPGMPRPPHGDMPSMYSLPGQLGQIPNPLAPPWSPGPLYPMCTASGVAGVFPYPYPFANLTSASGSINGVSPFPLVRPNPHASGMHPTVIPHPGLHLSGPMTNGQGPGKSMSEKKNMNSDSVPSKRREKEDKPGRPYVKKPLNAFMLYMKEQRAKVVAECTLKESAAINQILGRKWHSLNRDEQQKYYEMARKERQVHMQMFPGWSARDNYGKRKKRKKEKAQDCTAQNPKKCRAVFGLEQQQLWCAPCRRKKKCIRYQQDGDDSDLDDSDASPPQHHYQESPDSSYGHTIPNQSNTFSSNEHSVMSQSSAVANSSGSNQSASSSVLGDRLSPHNGMVEQIKQERSPPLASDPASNITPLSSNRNGEMFHPQMNNFPPSSSGESNFPFAASESSNCAKRARTSESSSSSNHPPKSFTDSHRFQIQDSQHGKGSSSTSKRDGDSHRNRRSNSHNDSPMPAANQNVFNPMLSPTSMGLQSPHGHSHQAPSFFSQLPPYIQMSTLAAAASSPLGGFMGFPGLKGLSSPMNVALNGTSGSVAPGASTASRRTASAVEGKS</sequence>
<feature type="compositionally biased region" description="Polar residues" evidence="10">
    <location>
        <begin position="496"/>
        <end position="508"/>
    </location>
</feature>
<feature type="region of interest" description="Disordered" evidence="10">
    <location>
        <begin position="1"/>
        <end position="93"/>
    </location>
</feature>
<evidence type="ECO:0000256" key="9">
    <source>
        <dbReference type="PROSITE-ProRule" id="PRU00267"/>
    </source>
</evidence>
<evidence type="ECO:0000256" key="2">
    <source>
        <dbReference type="ARBA" id="ARBA00006569"/>
    </source>
</evidence>
<keyword evidence="3" id="KW-0879">Wnt signaling pathway</keyword>
<dbReference type="SMART" id="SM01366">
    <property type="entry name" value="c-clamp"/>
    <property type="match status" value="1"/>
</dbReference>
<feature type="compositionally biased region" description="Basic and acidic residues" evidence="10">
    <location>
        <begin position="254"/>
        <end position="277"/>
    </location>
</feature>
<evidence type="ECO:0000256" key="5">
    <source>
        <dbReference type="ARBA" id="ARBA00023125"/>
    </source>
</evidence>
<feature type="region of interest" description="Disordered" evidence="10">
    <location>
        <begin position="348"/>
        <end position="370"/>
    </location>
</feature>
<dbReference type="PROSITE" id="PS50118">
    <property type="entry name" value="HMG_BOX_2"/>
    <property type="match status" value="1"/>
</dbReference>
<comment type="similarity">
    <text evidence="2">Belongs to the TCF/LEF family.</text>
</comment>
<dbReference type="InterPro" id="IPR024940">
    <property type="entry name" value="TCF/LEF"/>
</dbReference>
<proteinExistence type="evidence at transcript level"/>
<evidence type="ECO:0000313" key="12">
    <source>
        <dbReference type="EMBL" id="CAB3266870.1"/>
    </source>
</evidence>
<dbReference type="CDD" id="cd21996">
    <property type="entry name" value="HMG-box_TCF7-like"/>
    <property type="match status" value="1"/>
</dbReference>
<dbReference type="GO" id="GO:1990907">
    <property type="term" value="C:beta-catenin-TCF complex"/>
    <property type="evidence" value="ECO:0007669"/>
    <property type="project" value="TreeGrafter"/>
</dbReference>
<feature type="region of interest" description="Disordered" evidence="10">
    <location>
        <begin position="404"/>
        <end position="630"/>
    </location>
</feature>